<keyword evidence="1" id="KW-1133">Transmembrane helix</keyword>
<reference evidence="2 3" key="1">
    <citation type="submission" date="2017-02" db="EMBL/GenBank/DDBJ databases">
        <title>Draft genome sequence of Haemophilus felis CCUG 31170 type strain.</title>
        <authorList>
            <person name="Engstrom-Jakobsson H."/>
            <person name="Salva-Serra F."/>
            <person name="Thorell K."/>
            <person name="Gonzales-Siles L."/>
            <person name="Karlsson R."/>
            <person name="Boulund F."/>
            <person name="Engstrand L."/>
            <person name="Kristiansson E."/>
            <person name="Moore E."/>
        </authorList>
    </citation>
    <scope>NUCLEOTIDE SEQUENCE [LARGE SCALE GENOMIC DNA]</scope>
    <source>
        <strain evidence="2 3">CCUG 31170</strain>
    </source>
</reference>
<proteinExistence type="predicted"/>
<keyword evidence="1" id="KW-0812">Transmembrane</keyword>
<evidence type="ECO:0000313" key="3">
    <source>
        <dbReference type="Proteomes" id="UP000190023"/>
    </source>
</evidence>
<evidence type="ECO:0000256" key="1">
    <source>
        <dbReference type="SAM" id="Phobius"/>
    </source>
</evidence>
<feature type="transmembrane region" description="Helical" evidence="1">
    <location>
        <begin position="271"/>
        <end position="290"/>
    </location>
</feature>
<organism evidence="2 3">
    <name type="scientific">[Haemophilus] felis</name>
    <dbReference type="NCBI Taxonomy" id="123822"/>
    <lineage>
        <taxon>Bacteria</taxon>
        <taxon>Pseudomonadati</taxon>
        <taxon>Pseudomonadota</taxon>
        <taxon>Gammaproteobacteria</taxon>
        <taxon>Pasteurellales</taxon>
        <taxon>Pasteurellaceae</taxon>
    </lineage>
</organism>
<gene>
    <name evidence="2" type="ORF">B0188_00395</name>
</gene>
<accession>A0A1T0BC70</accession>
<keyword evidence="1" id="KW-0472">Membrane</keyword>
<name>A0A1T0BC70_9PAST</name>
<evidence type="ECO:0000313" key="2">
    <source>
        <dbReference type="EMBL" id="OOS07572.1"/>
    </source>
</evidence>
<keyword evidence="3" id="KW-1185">Reference proteome</keyword>
<dbReference type="Proteomes" id="UP000190023">
    <property type="component" value="Unassembled WGS sequence"/>
</dbReference>
<dbReference type="EMBL" id="MUYB01000001">
    <property type="protein sequence ID" value="OOS07572.1"/>
    <property type="molecule type" value="Genomic_DNA"/>
</dbReference>
<comment type="caution">
    <text evidence="2">The sequence shown here is derived from an EMBL/GenBank/DDBJ whole genome shotgun (WGS) entry which is preliminary data.</text>
</comment>
<dbReference type="AlphaFoldDB" id="A0A1T0BC70"/>
<protein>
    <submittedName>
        <fullName evidence="2">Uncharacterized protein</fullName>
    </submittedName>
</protein>
<dbReference type="STRING" id="123822.B0188_00395"/>
<sequence>MKKITFLRLEVENLVVKNRGLSLCGQNVWMLNPILKEQIEVEESVEDDFEMKISFFTKSRFCQTISCRKAGFWDVTSDKECIEPPKSGSIVLGKIAIAVSVQENDIKQGILLQRASKFIRKSETLNEEELKELPNEWRSLDGRGLVLFGKNCFVAQAKREIFLVMLGLAYYRALQQINDELARMLSENYTIEQLDELYKDASEFNACYYFHNPIEFSRYPTFKAWQDIREAYHLQEKNQEVTSQLVQVHQILSYRQQKKENQISETRNNRLAFLGILLSALGIIEVIDVLKNWFGF</sequence>